<evidence type="ECO:0000313" key="3">
    <source>
        <dbReference type="EMBL" id="QKJ88633.1"/>
    </source>
</evidence>
<dbReference type="Pfam" id="PF07811">
    <property type="entry name" value="TadE"/>
    <property type="match status" value="1"/>
</dbReference>
<dbReference type="InterPro" id="IPR012495">
    <property type="entry name" value="TadE-like_dom"/>
</dbReference>
<feature type="domain" description="TadE-like" evidence="2">
    <location>
        <begin position="13"/>
        <end position="54"/>
    </location>
</feature>
<dbReference type="EMBL" id="CP054212">
    <property type="protein sequence ID" value="QKJ88633.1"/>
    <property type="molecule type" value="Genomic_DNA"/>
</dbReference>
<dbReference type="Proteomes" id="UP000505325">
    <property type="component" value="Chromosome"/>
</dbReference>
<keyword evidence="1" id="KW-0472">Membrane</keyword>
<gene>
    <name evidence="3" type="ORF">PMPD1_3719</name>
</gene>
<reference evidence="3 4" key="1">
    <citation type="submission" date="2020-06" db="EMBL/GenBank/DDBJ databases">
        <title>Genome sequence of Paramixta manurensis strain PD-1.</title>
        <authorList>
            <person name="Lee C.W."/>
            <person name="Kim J."/>
        </authorList>
    </citation>
    <scope>NUCLEOTIDE SEQUENCE [LARGE SCALE GENOMIC DNA]</scope>
    <source>
        <strain evidence="3 4">PD-1</strain>
    </source>
</reference>
<keyword evidence="1" id="KW-0812">Transmembrane</keyword>
<dbReference type="RefSeq" id="WP_173635488.1">
    <property type="nucleotide sequence ID" value="NZ_CP054212.1"/>
</dbReference>
<name>A0A6M8UU81_9GAMM</name>
<accession>A0A6M8UU81</accession>
<feature type="transmembrane region" description="Helical" evidence="1">
    <location>
        <begin position="12"/>
        <end position="34"/>
    </location>
</feature>
<evidence type="ECO:0000256" key="1">
    <source>
        <dbReference type="SAM" id="Phobius"/>
    </source>
</evidence>
<evidence type="ECO:0000313" key="4">
    <source>
        <dbReference type="Proteomes" id="UP000505325"/>
    </source>
</evidence>
<keyword evidence="1" id="KW-1133">Transmembrane helix</keyword>
<dbReference type="KEGG" id="pmak:PMPD1_3719"/>
<proteinExistence type="predicted"/>
<dbReference type="AlphaFoldDB" id="A0A6M8UU81"/>
<keyword evidence="4" id="KW-1185">Reference proteome</keyword>
<organism evidence="3 4">
    <name type="scientific">Paramixta manurensis</name>
    <dbReference type="NCBI Taxonomy" id="2740817"/>
    <lineage>
        <taxon>Bacteria</taxon>
        <taxon>Pseudomonadati</taxon>
        <taxon>Pseudomonadota</taxon>
        <taxon>Gammaproteobacteria</taxon>
        <taxon>Enterobacterales</taxon>
        <taxon>Erwiniaceae</taxon>
        <taxon>Paramixta</taxon>
    </lineage>
</organism>
<protein>
    <submittedName>
        <fullName evidence="3">Flp pilus assembly membrane protein TadE</fullName>
    </submittedName>
</protein>
<sequence>MRGLGRFYREQRGVATIEFALTVVLFLFMVLFIAEMSRMAYVSSVIDLAISEAAKEGKNAPEENGGYQRRFRNTLTEQGGSLWFFLTNEDAVEMSIHYANSVTEMADTGGTEGQAHTRGNALARYHLLYHYHPMFFPFPTNWASSLFNREVIFVQEYERSQFMD</sequence>
<evidence type="ECO:0000259" key="2">
    <source>
        <dbReference type="Pfam" id="PF07811"/>
    </source>
</evidence>